<feature type="non-terminal residue" evidence="2">
    <location>
        <position position="230"/>
    </location>
</feature>
<protein>
    <submittedName>
        <fullName evidence="2">Uncharacterized protein</fullName>
    </submittedName>
</protein>
<evidence type="ECO:0000256" key="1">
    <source>
        <dbReference type="SAM" id="MobiDB-lite"/>
    </source>
</evidence>
<sequence length="230" mass="25028">MSNDALESHTRAIRRIAQAEVDRRRQGLTRAQRRQRKKELTTIAHSTRQPNAEEITENDLLGSGMVNGLAVVPYSQDAFQQAEGSESETTKVLRGFVRSGDSSRLTITSQLDVSPTPAPVQSEALVLYEQTDMIPGPSKLSTAQGTALGYSSDRNFSSQSDPVQVPAGQAMILVQPFNSTDRSLSSDCWEASSRMDVDDEDGAGEVSNAETDLIAIYECMSERSSSSRPP</sequence>
<reference evidence="2 3" key="1">
    <citation type="submission" date="2024-05" db="EMBL/GenBank/DDBJ databases">
        <title>A draft genome resource for the thread blight pathogen Marasmius tenuissimus strain MS-2.</title>
        <authorList>
            <person name="Yulfo-Soto G.E."/>
            <person name="Baruah I.K."/>
            <person name="Amoako-Attah I."/>
            <person name="Bukari Y."/>
            <person name="Meinhardt L.W."/>
            <person name="Bailey B.A."/>
            <person name="Cohen S.P."/>
        </authorList>
    </citation>
    <scope>NUCLEOTIDE SEQUENCE [LARGE SCALE GENOMIC DNA]</scope>
    <source>
        <strain evidence="2 3">MS-2</strain>
    </source>
</reference>
<evidence type="ECO:0000313" key="2">
    <source>
        <dbReference type="EMBL" id="KAL0058411.1"/>
    </source>
</evidence>
<comment type="caution">
    <text evidence="2">The sequence shown here is derived from an EMBL/GenBank/DDBJ whole genome shotgun (WGS) entry which is preliminary data.</text>
</comment>
<feature type="region of interest" description="Disordered" evidence="1">
    <location>
        <begin position="22"/>
        <end position="58"/>
    </location>
</feature>
<dbReference type="EMBL" id="JBBXMP010000320">
    <property type="protein sequence ID" value="KAL0058411.1"/>
    <property type="molecule type" value="Genomic_DNA"/>
</dbReference>
<name>A0ABR2ZBY1_9AGAR</name>
<evidence type="ECO:0000313" key="3">
    <source>
        <dbReference type="Proteomes" id="UP001437256"/>
    </source>
</evidence>
<accession>A0ABR2ZBY1</accession>
<dbReference type="Proteomes" id="UP001437256">
    <property type="component" value="Unassembled WGS sequence"/>
</dbReference>
<keyword evidence="3" id="KW-1185">Reference proteome</keyword>
<organism evidence="2 3">
    <name type="scientific">Marasmius tenuissimus</name>
    <dbReference type="NCBI Taxonomy" id="585030"/>
    <lineage>
        <taxon>Eukaryota</taxon>
        <taxon>Fungi</taxon>
        <taxon>Dikarya</taxon>
        <taxon>Basidiomycota</taxon>
        <taxon>Agaricomycotina</taxon>
        <taxon>Agaricomycetes</taxon>
        <taxon>Agaricomycetidae</taxon>
        <taxon>Agaricales</taxon>
        <taxon>Marasmiineae</taxon>
        <taxon>Marasmiaceae</taxon>
        <taxon>Marasmius</taxon>
    </lineage>
</organism>
<proteinExistence type="predicted"/>
<gene>
    <name evidence="2" type="ORF">AAF712_014922</name>
</gene>